<gene>
    <name evidence="1" type="ORF">PG993_006290</name>
</gene>
<proteinExistence type="predicted"/>
<name>A0ABR1T5S3_9PEZI</name>
<comment type="caution">
    <text evidence="1">The sequence shown here is derived from an EMBL/GenBank/DDBJ whole genome shotgun (WGS) entry which is preliminary data.</text>
</comment>
<reference evidence="1 2" key="1">
    <citation type="submission" date="2023-01" db="EMBL/GenBank/DDBJ databases">
        <title>Analysis of 21 Apiospora genomes using comparative genomics revels a genus with tremendous synthesis potential of carbohydrate active enzymes and secondary metabolites.</title>
        <authorList>
            <person name="Sorensen T."/>
        </authorList>
    </citation>
    <scope>NUCLEOTIDE SEQUENCE [LARGE SCALE GENOMIC DNA]</scope>
    <source>
        <strain evidence="1 2">CBS 33761</strain>
    </source>
</reference>
<dbReference type="Proteomes" id="UP001444661">
    <property type="component" value="Unassembled WGS sequence"/>
</dbReference>
<sequence>MLRRTHEPRPSLRDKLVTKLERSLETVQTPSPTALRDPSMGALTSSPSFDYSWQIFDQASLQQVTYPGWPLGAGLQGVCNERRETGIWVPLLNGVAMREVILFRVWSGMPRGAVLG</sequence>
<protein>
    <submittedName>
        <fullName evidence="1">Uncharacterized protein</fullName>
    </submittedName>
</protein>
<evidence type="ECO:0000313" key="2">
    <source>
        <dbReference type="Proteomes" id="UP001444661"/>
    </source>
</evidence>
<organism evidence="1 2">
    <name type="scientific">Apiospora rasikravindrae</name>
    <dbReference type="NCBI Taxonomy" id="990691"/>
    <lineage>
        <taxon>Eukaryota</taxon>
        <taxon>Fungi</taxon>
        <taxon>Dikarya</taxon>
        <taxon>Ascomycota</taxon>
        <taxon>Pezizomycotina</taxon>
        <taxon>Sordariomycetes</taxon>
        <taxon>Xylariomycetidae</taxon>
        <taxon>Amphisphaeriales</taxon>
        <taxon>Apiosporaceae</taxon>
        <taxon>Apiospora</taxon>
    </lineage>
</organism>
<accession>A0ABR1T5S3</accession>
<dbReference type="EMBL" id="JAQQWK010000005">
    <property type="protein sequence ID" value="KAK8041767.1"/>
    <property type="molecule type" value="Genomic_DNA"/>
</dbReference>
<evidence type="ECO:0000313" key="1">
    <source>
        <dbReference type="EMBL" id="KAK8041767.1"/>
    </source>
</evidence>
<keyword evidence="2" id="KW-1185">Reference proteome</keyword>